<gene>
    <name evidence="1" type="ORF">EAH88_03725</name>
</gene>
<dbReference type="Proteomes" id="UP000319486">
    <property type="component" value="Unassembled WGS sequence"/>
</dbReference>
<sequence length="103" mass="11353">MRKNKFGNIAREIATIAARREALALTAFDAVESRWPSLARALLEDAGSKRRAAHWLCAPSRACGGKSPCDLLAEGDEDRVWDLWEGFGEADVPRRPSDLQLAC</sequence>
<keyword evidence="2" id="KW-1185">Reference proteome</keyword>
<organism evidence="1 2">
    <name type="scientific">Rhodanobacter glycinis</name>
    <dbReference type="NCBI Taxonomy" id="582702"/>
    <lineage>
        <taxon>Bacteria</taxon>
        <taxon>Pseudomonadati</taxon>
        <taxon>Pseudomonadota</taxon>
        <taxon>Gammaproteobacteria</taxon>
        <taxon>Lysobacterales</taxon>
        <taxon>Rhodanobacteraceae</taxon>
        <taxon>Rhodanobacter</taxon>
    </lineage>
</organism>
<protein>
    <submittedName>
        <fullName evidence="1">DUF2384 domain-containing protein</fullName>
    </submittedName>
</protein>
<name>A0A502CG15_9GAMM</name>
<comment type="caution">
    <text evidence="1">The sequence shown here is derived from an EMBL/GenBank/DDBJ whole genome shotgun (WGS) entry which is preliminary data.</text>
</comment>
<dbReference type="RefSeq" id="WP_140649082.1">
    <property type="nucleotide sequence ID" value="NZ_RCZO01000001.1"/>
</dbReference>
<proteinExistence type="predicted"/>
<accession>A0A502CG15</accession>
<evidence type="ECO:0000313" key="2">
    <source>
        <dbReference type="Proteomes" id="UP000319486"/>
    </source>
</evidence>
<dbReference type="AlphaFoldDB" id="A0A502CG15"/>
<reference evidence="1 2" key="1">
    <citation type="journal article" date="2019" name="Environ. Microbiol.">
        <title>Species interactions and distinct microbial communities in high Arctic permafrost affected cryosols are associated with the CH4 and CO2 gas fluxes.</title>
        <authorList>
            <person name="Altshuler I."/>
            <person name="Hamel J."/>
            <person name="Turney S."/>
            <person name="Magnuson E."/>
            <person name="Levesque R."/>
            <person name="Greer C."/>
            <person name="Whyte L.G."/>
        </authorList>
    </citation>
    <scope>NUCLEOTIDE SEQUENCE [LARGE SCALE GENOMIC DNA]</scope>
    <source>
        <strain evidence="1 2">S13Y</strain>
    </source>
</reference>
<evidence type="ECO:0000313" key="1">
    <source>
        <dbReference type="EMBL" id="TPG11928.1"/>
    </source>
</evidence>
<dbReference type="EMBL" id="RCZO01000001">
    <property type="protein sequence ID" value="TPG11928.1"/>
    <property type="molecule type" value="Genomic_DNA"/>
</dbReference>